<evidence type="ECO:0000313" key="2">
    <source>
        <dbReference type="EMBL" id="KAK7314021.1"/>
    </source>
</evidence>
<protein>
    <submittedName>
        <fullName evidence="1">Uncharacterized protein</fullName>
    </submittedName>
</protein>
<evidence type="ECO:0000313" key="1">
    <source>
        <dbReference type="EMBL" id="KAK7314008.1"/>
    </source>
</evidence>
<accession>A0AAN9KD08</accession>
<organism evidence="1 3">
    <name type="scientific">Canavalia gladiata</name>
    <name type="common">Sword bean</name>
    <name type="synonym">Dolichos gladiatus</name>
    <dbReference type="NCBI Taxonomy" id="3824"/>
    <lineage>
        <taxon>Eukaryota</taxon>
        <taxon>Viridiplantae</taxon>
        <taxon>Streptophyta</taxon>
        <taxon>Embryophyta</taxon>
        <taxon>Tracheophyta</taxon>
        <taxon>Spermatophyta</taxon>
        <taxon>Magnoliopsida</taxon>
        <taxon>eudicotyledons</taxon>
        <taxon>Gunneridae</taxon>
        <taxon>Pentapetalae</taxon>
        <taxon>rosids</taxon>
        <taxon>fabids</taxon>
        <taxon>Fabales</taxon>
        <taxon>Fabaceae</taxon>
        <taxon>Papilionoideae</taxon>
        <taxon>50 kb inversion clade</taxon>
        <taxon>NPAAA clade</taxon>
        <taxon>indigoferoid/millettioid clade</taxon>
        <taxon>Phaseoleae</taxon>
        <taxon>Canavalia</taxon>
    </lineage>
</organism>
<gene>
    <name evidence="1" type="ORF">VNO77_39216</name>
    <name evidence="2" type="ORF">VNO77_39229</name>
</gene>
<dbReference type="EMBL" id="JAYMYQ010000009">
    <property type="protein sequence ID" value="KAK7314021.1"/>
    <property type="molecule type" value="Genomic_DNA"/>
</dbReference>
<dbReference type="Proteomes" id="UP001367508">
    <property type="component" value="Unassembled WGS sequence"/>
</dbReference>
<evidence type="ECO:0000313" key="3">
    <source>
        <dbReference type="Proteomes" id="UP001367508"/>
    </source>
</evidence>
<name>A0AAN9KD08_CANGL</name>
<dbReference type="AlphaFoldDB" id="A0AAN9KD08"/>
<sequence length="187" mass="20231">MLPTVVIAAVQPSALSRSKKQERAAQLTVDTASGYVGDHLALKEESGFTAHGNEDYLGVNLRSNIIGGYSRIPSDKIRAHDDGSKSNLEHDSLVKNQLRPASTMVRPIQAQFLNNSCATQGDPSSKSTTLLYDPDVPGLTFGWLSSAGIDNDAKSIMESISPSNNFGRNSWSSQPCFIHPELKDISR</sequence>
<dbReference type="EMBL" id="JAYMYQ010000009">
    <property type="protein sequence ID" value="KAK7314008.1"/>
    <property type="molecule type" value="Genomic_DNA"/>
</dbReference>
<proteinExistence type="predicted"/>
<reference evidence="1 3" key="1">
    <citation type="submission" date="2024-01" db="EMBL/GenBank/DDBJ databases">
        <title>The genomes of 5 underutilized Papilionoideae crops provide insights into root nodulation and disease resistanc.</title>
        <authorList>
            <person name="Jiang F."/>
        </authorList>
    </citation>
    <scope>NUCLEOTIDE SEQUENCE [LARGE SCALE GENOMIC DNA]</scope>
    <source>
        <strain evidence="1">LVBAO_FW01</strain>
        <tissue evidence="1">Leaves</tissue>
    </source>
</reference>
<comment type="caution">
    <text evidence="1">The sequence shown here is derived from an EMBL/GenBank/DDBJ whole genome shotgun (WGS) entry which is preliminary data.</text>
</comment>
<keyword evidence="3" id="KW-1185">Reference proteome</keyword>